<dbReference type="PANTHER" id="PTHR30173">
    <property type="entry name" value="SIGMA 19 FACTOR"/>
    <property type="match status" value="1"/>
</dbReference>
<dbReference type="PANTHER" id="PTHR30173:SF43">
    <property type="entry name" value="ECF RNA POLYMERASE SIGMA FACTOR SIGI-RELATED"/>
    <property type="match status" value="1"/>
</dbReference>
<proteinExistence type="inferred from homology"/>
<dbReference type="InterPro" id="IPR013324">
    <property type="entry name" value="RNA_pol_sigma_r3/r4-like"/>
</dbReference>
<evidence type="ECO:0000256" key="1">
    <source>
        <dbReference type="ARBA" id="ARBA00010641"/>
    </source>
</evidence>
<feature type="domain" description="RNA polymerase sigma-70 region 2" evidence="7">
    <location>
        <begin position="11"/>
        <end position="74"/>
    </location>
</feature>
<comment type="subunit">
    <text evidence="2">Interacts transiently with the RNA polymerase catalytic core formed by RpoA, RpoB, RpoC and RpoZ (2 alpha, 1 beta, 1 beta' and 1 omega subunit) to form the RNA polymerase holoenzyme that can initiate transcription.</text>
</comment>
<dbReference type="NCBIfam" id="TIGR02937">
    <property type="entry name" value="sigma70-ECF"/>
    <property type="match status" value="1"/>
</dbReference>
<evidence type="ECO:0000313" key="10">
    <source>
        <dbReference type="Proteomes" id="UP000655044"/>
    </source>
</evidence>
<evidence type="ECO:0000256" key="3">
    <source>
        <dbReference type="ARBA" id="ARBA00023015"/>
    </source>
</evidence>
<evidence type="ECO:0000259" key="8">
    <source>
        <dbReference type="Pfam" id="PF08281"/>
    </source>
</evidence>
<dbReference type="InterPro" id="IPR013249">
    <property type="entry name" value="RNA_pol_sigma70_r4_t2"/>
</dbReference>
<dbReference type="InterPro" id="IPR036388">
    <property type="entry name" value="WH-like_DNA-bd_sf"/>
</dbReference>
<accession>A0A8J3WH88</accession>
<dbReference type="InterPro" id="IPR032710">
    <property type="entry name" value="NTF2-like_dom_sf"/>
</dbReference>
<dbReference type="Pfam" id="PF08281">
    <property type="entry name" value="Sigma70_r4_2"/>
    <property type="match status" value="1"/>
</dbReference>
<dbReference type="GO" id="GO:0003677">
    <property type="term" value="F:DNA binding"/>
    <property type="evidence" value="ECO:0007669"/>
    <property type="project" value="InterPro"/>
</dbReference>
<dbReference type="InterPro" id="IPR007627">
    <property type="entry name" value="RNA_pol_sigma70_r2"/>
</dbReference>
<evidence type="ECO:0000256" key="6">
    <source>
        <dbReference type="SAM" id="MobiDB-lite"/>
    </source>
</evidence>
<dbReference type="SUPFAM" id="SSF88659">
    <property type="entry name" value="Sigma3 and sigma4 domains of RNA polymerase sigma factors"/>
    <property type="match status" value="1"/>
</dbReference>
<dbReference type="OrthoDB" id="3211555at2"/>
<dbReference type="Pfam" id="PF04542">
    <property type="entry name" value="Sigma70_r2"/>
    <property type="match status" value="1"/>
</dbReference>
<organism evidence="9 10">
    <name type="scientific">Planobispora rosea</name>
    <dbReference type="NCBI Taxonomy" id="35762"/>
    <lineage>
        <taxon>Bacteria</taxon>
        <taxon>Bacillati</taxon>
        <taxon>Actinomycetota</taxon>
        <taxon>Actinomycetes</taxon>
        <taxon>Streptosporangiales</taxon>
        <taxon>Streptosporangiaceae</taxon>
        <taxon>Planobispora</taxon>
    </lineage>
</organism>
<dbReference type="AlphaFoldDB" id="A0A8J3WH88"/>
<evidence type="ECO:0000256" key="5">
    <source>
        <dbReference type="ARBA" id="ARBA00023163"/>
    </source>
</evidence>
<comment type="caution">
    <text evidence="9">The sequence shown here is derived from an EMBL/GenBank/DDBJ whole genome shotgun (WGS) entry which is preliminary data.</text>
</comment>
<keyword evidence="5" id="KW-0804">Transcription</keyword>
<keyword evidence="3" id="KW-0805">Transcription regulation</keyword>
<dbReference type="Gene3D" id="1.10.1740.10">
    <property type="match status" value="1"/>
</dbReference>
<feature type="domain" description="RNA polymerase sigma factor 70 region 4 type 2" evidence="8">
    <location>
        <begin position="115"/>
        <end position="165"/>
    </location>
</feature>
<dbReference type="GO" id="GO:0006352">
    <property type="term" value="P:DNA-templated transcription initiation"/>
    <property type="evidence" value="ECO:0007669"/>
    <property type="project" value="InterPro"/>
</dbReference>
<feature type="region of interest" description="Disordered" evidence="6">
    <location>
        <begin position="76"/>
        <end position="97"/>
    </location>
</feature>
<dbReference type="InterPro" id="IPR014284">
    <property type="entry name" value="RNA_pol_sigma-70_dom"/>
</dbReference>
<dbReference type="EMBL" id="BOOI01000082">
    <property type="protein sequence ID" value="GIH88517.1"/>
    <property type="molecule type" value="Genomic_DNA"/>
</dbReference>
<evidence type="ECO:0000256" key="2">
    <source>
        <dbReference type="ARBA" id="ARBA00011344"/>
    </source>
</evidence>
<evidence type="ECO:0000313" key="9">
    <source>
        <dbReference type="EMBL" id="GIH88517.1"/>
    </source>
</evidence>
<dbReference type="RefSeq" id="WP_068920562.1">
    <property type="nucleotide sequence ID" value="NZ_BMQP01000054.1"/>
</dbReference>
<dbReference type="GO" id="GO:0000428">
    <property type="term" value="C:DNA-directed RNA polymerase complex"/>
    <property type="evidence" value="ECO:0007669"/>
    <property type="project" value="UniProtKB-KW"/>
</dbReference>
<gene>
    <name evidence="9" type="primary">rpoE_25</name>
    <name evidence="9" type="ORF">Pro02_69250</name>
</gene>
<dbReference type="SUPFAM" id="SSF54427">
    <property type="entry name" value="NTF2-like"/>
    <property type="match status" value="1"/>
</dbReference>
<dbReference type="NCBIfam" id="NF007214">
    <property type="entry name" value="PRK09636.1"/>
    <property type="match status" value="1"/>
</dbReference>
<dbReference type="Gene3D" id="1.10.10.10">
    <property type="entry name" value="Winged helix-like DNA-binding domain superfamily/Winged helix DNA-binding domain"/>
    <property type="match status" value="1"/>
</dbReference>
<keyword evidence="9" id="KW-0240">DNA-directed RNA polymerase</keyword>
<keyword evidence="10" id="KW-1185">Reference proteome</keyword>
<sequence>MSGDDLLAERFETHRPRLRAVAYRMLGSLSEADDAVQEAWLRLSRSDAGAVENLAGWLTTVVGRVCLDMLRSRASRREAPLDEPPGTHLPDPIVSRDSGADPEHEVLVADAVGIALLVVLETLTPAERLAFVLHDMFALPFEEIAPIVGRTPSATRQLASRARRRVQGSAPVPDPDLTRQREVVAAFLAAARDGDFDALVAVLDSEVALRADHGAAPEGGLRKIRGAAAVARQALAFQRLGRFARPALVNGAAGLVTVAGGQPIAVMGFTISDGRIVAIDILADPDRLRHLDLTVLDG</sequence>
<dbReference type="InterPro" id="IPR052704">
    <property type="entry name" value="ECF_Sigma-70_Domain"/>
</dbReference>
<reference evidence="9" key="1">
    <citation type="submission" date="2021-01" db="EMBL/GenBank/DDBJ databases">
        <title>Whole genome shotgun sequence of Planobispora rosea NBRC 15558.</title>
        <authorList>
            <person name="Komaki H."/>
            <person name="Tamura T."/>
        </authorList>
    </citation>
    <scope>NUCLEOTIDE SEQUENCE</scope>
    <source>
        <strain evidence="9">NBRC 15558</strain>
    </source>
</reference>
<dbReference type="Proteomes" id="UP000655044">
    <property type="component" value="Unassembled WGS sequence"/>
</dbReference>
<evidence type="ECO:0000259" key="7">
    <source>
        <dbReference type="Pfam" id="PF04542"/>
    </source>
</evidence>
<dbReference type="InterPro" id="IPR013325">
    <property type="entry name" value="RNA_pol_sigma_r2"/>
</dbReference>
<protein>
    <submittedName>
        <fullName evidence="9">DNA-directed RNA polymerase sigma-70 factor</fullName>
    </submittedName>
</protein>
<comment type="similarity">
    <text evidence="1">Belongs to the sigma-70 factor family. ECF subfamily.</text>
</comment>
<keyword evidence="4" id="KW-0731">Sigma factor</keyword>
<dbReference type="Gene3D" id="3.10.450.50">
    <property type="match status" value="1"/>
</dbReference>
<dbReference type="SUPFAM" id="SSF88946">
    <property type="entry name" value="Sigma2 domain of RNA polymerase sigma factors"/>
    <property type="match status" value="1"/>
</dbReference>
<name>A0A8J3WH88_PLARO</name>
<evidence type="ECO:0000256" key="4">
    <source>
        <dbReference type="ARBA" id="ARBA00023082"/>
    </source>
</evidence>
<dbReference type="GO" id="GO:0016987">
    <property type="term" value="F:sigma factor activity"/>
    <property type="evidence" value="ECO:0007669"/>
    <property type="project" value="UniProtKB-KW"/>
</dbReference>